<keyword evidence="1" id="KW-0547">Nucleotide-binding</keyword>
<reference evidence="5" key="1">
    <citation type="journal article" date="2019" name="Int. J. Syst. Evol. Microbiol.">
        <title>The Global Catalogue of Microorganisms (GCM) 10K type strain sequencing project: providing services to taxonomists for standard genome sequencing and annotation.</title>
        <authorList>
            <consortium name="The Broad Institute Genomics Platform"/>
            <consortium name="The Broad Institute Genome Sequencing Center for Infectious Disease"/>
            <person name="Wu L."/>
            <person name="Ma J."/>
        </authorList>
    </citation>
    <scope>NUCLEOTIDE SEQUENCE [LARGE SCALE GENOMIC DNA]</scope>
    <source>
        <strain evidence="5">CGMCC 1.12766</strain>
    </source>
</reference>
<keyword evidence="5" id="KW-1185">Reference proteome</keyword>
<dbReference type="InterPro" id="IPR000182">
    <property type="entry name" value="GNAT_dom"/>
</dbReference>
<dbReference type="Pfam" id="PF00583">
    <property type="entry name" value="Acetyltransf_1"/>
    <property type="match status" value="1"/>
</dbReference>
<feature type="domain" description="N-acetyltransferase" evidence="3">
    <location>
        <begin position="123"/>
        <end position="272"/>
    </location>
</feature>
<comment type="caution">
    <text evidence="4">The sequence shown here is derived from an EMBL/GenBank/DDBJ whole genome shotgun (WGS) entry which is preliminary data.</text>
</comment>
<dbReference type="SUPFAM" id="SSF56059">
    <property type="entry name" value="Glutathione synthetase ATP-binding domain-like"/>
    <property type="match status" value="1"/>
</dbReference>
<dbReference type="NCBIfam" id="TIGR03103">
    <property type="entry name" value="trio_acet_GNAT"/>
    <property type="match status" value="1"/>
</dbReference>
<dbReference type="SMART" id="SM01209">
    <property type="entry name" value="GARS_A"/>
    <property type="match status" value="1"/>
</dbReference>
<dbReference type="InterPro" id="IPR016181">
    <property type="entry name" value="Acyl_CoA_acyltransferase"/>
</dbReference>
<protein>
    <submittedName>
        <fullName evidence="4">Glutathione synthase</fullName>
    </submittedName>
</protein>
<dbReference type="Gene3D" id="3.30.1490.20">
    <property type="entry name" value="ATP-grasp fold, A domain"/>
    <property type="match status" value="1"/>
</dbReference>
<gene>
    <name evidence="4" type="ORF">GCM10007420_08200</name>
</gene>
<keyword evidence="1" id="KW-0067">ATP-binding</keyword>
<sequence length="589" mass="64532">MSQPRKSGKRNPMGHRLKRMRDQSMRAAIPGADDAAPPSLPANVVVDCGWGRLAFAQTFESAEALVDVLRSEESTKRDIAFYIRDPHVVLAAAPQELFLDPSHTYRLDLATYRSGRTPSRGYFVRRLCSEADAKAVNRIYRARGMVPVDPEFFWRQRDSRTLTVLVVEHDDTGEILGAITGVDHSRAFKDPAHGSSLWCLAVDPRASQPGIGEALVRRLAELFQARGAAFLDLSVLHDNESAIALYEKLGFKRIPVFTLKRKNTINEKLFIGPPPEEQLNPYARIIVDEARRRGIGVEVLDAEGGFFRLSWGGRAVTCRESLSELTTAVAMSRCDDKAVTRRLMEAASVPVPRQLSARADEAERMAFLEECGSVVVKPARGEQGRGVVVGIETAADMDAALKHAASISPDVLIEECVQGDDLRVVVINDEVVAAALRKPPEILGDGERTVRELIERLSRRRAAATQGESRIPLDDETARCVRAGGFGMDDVLPRGTRLRVRRTANLHTGGTLHDVTAELGPAIAASALKAARAIDIPVAGMDFIVTDPAGDYHVFIEANERPGLANHEPQPTAERFVDLLFPLSAGRPE</sequence>
<feature type="domain" description="ATP-grasp" evidence="2">
    <location>
        <begin position="341"/>
        <end position="585"/>
    </location>
</feature>
<dbReference type="InterPro" id="IPR013815">
    <property type="entry name" value="ATP_grasp_subdomain_1"/>
</dbReference>
<dbReference type="PANTHER" id="PTHR21621">
    <property type="entry name" value="RIBOSOMAL PROTEIN S6 MODIFICATION PROTEIN"/>
    <property type="match status" value="1"/>
</dbReference>
<dbReference type="InterPro" id="IPR017534">
    <property type="entry name" value="GNAT-acetyltransferase"/>
</dbReference>
<evidence type="ECO:0000259" key="3">
    <source>
        <dbReference type="PROSITE" id="PS51186"/>
    </source>
</evidence>
<evidence type="ECO:0000313" key="4">
    <source>
        <dbReference type="EMBL" id="GGG95041.1"/>
    </source>
</evidence>
<proteinExistence type="predicted"/>
<dbReference type="PANTHER" id="PTHR21621:SF0">
    <property type="entry name" value="BETA-CITRYLGLUTAMATE SYNTHASE B-RELATED"/>
    <property type="match status" value="1"/>
</dbReference>
<dbReference type="EMBL" id="BMFS01000003">
    <property type="protein sequence ID" value="GGG95041.1"/>
    <property type="molecule type" value="Genomic_DNA"/>
</dbReference>
<accession>A0ABQ1XJ34</accession>
<dbReference type="Gene3D" id="3.40.630.30">
    <property type="match status" value="1"/>
</dbReference>
<dbReference type="Gene3D" id="3.30.470.20">
    <property type="entry name" value="ATP-grasp fold, B domain"/>
    <property type="match status" value="2"/>
</dbReference>
<name>A0ABQ1XJ34_9PROT</name>
<dbReference type="PROSITE" id="PS51186">
    <property type="entry name" value="GNAT"/>
    <property type="match status" value="1"/>
</dbReference>
<dbReference type="PROSITE" id="PS50975">
    <property type="entry name" value="ATP_GRASP"/>
    <property type="match status" value="1"/>
</dbReference>
<dbReference type="Proteomes" id="UP000648722">
    <property type="component" value="Unassembled WGS sequence"/>
</dbReference>
<dbReference type="CDD" id="cd04301">
    <property type="entry name" value="NAT_SF"/>
    <property type="match status" value="1"/>
</dbReference>
<evidence type="ECO:0000256" key="1">
    <source>
        <dbReference type="PROSITE-ProRule" id="PRU00409"/>
    </source>
</evidence>
<dbReference type="InterPro" id="IPR013651">
    <property type="entry name" value="ATP-grasp_RimK-type"/>
</dbReference>
<organism evidence="4 5">
    <name type="scientific">Glycocaulis albus</name>
    <dbReference type="NCBI Taxonomy" id="1382801"/>
    <lineage>
        <taxon>Bacteria</taxon>
        <taxon>Pseudomonadati</taxon>
        <taxon>Pseudomonadota</taxon>
        <taxon>Alphaproteobacteria</taxon>
        <taxon>Maricaulales</taxon>
        <taxon>Maricaulaceae</taxon>
        <taxon>Glycocaulis</taxon>
    </lineage>
</organism>
<evidence type="ECO:0000313" key="5">
    <source>
        <dbReference type="Proteomes" id="UP000648722"/>
    </source>
</evidence>
<dbReference type="RefSeq" id="WP_188451296.1">
    <property type="nucleotide sequence ID" value="NZ_BMFS01000003.1"/>
</dbReference>
<dbReference type="SUPFAM" id="SSF55729">
    <property type="entry name" value="Acyl-CoA N-acyltransferases (Nat)"/>
    <property type="match status" value="1"/>
</dbReference>
<evidence type="ECO:0000259" key="2">
    <source>
        <dbReference type="PROSITE" id="PS50975"/>
    </source>
</evidence>
<dbReference type="InterPro" id="IPR011761">
    <property type="entry name" value="ATP-grasp"/>
</dbReference>
<dbReference type="Pfam" id="PF08443">
    <property type="entry name" value="RimK"/>
    <property type="match status" value="1"/>
</dbReference>